<dbReference type="EMBL" id="CP023422">
    <property type="protein sequence ID" value="ATD60904.1"/>
    <property type="molecule type" value="Genomic_DNA"/>
</dbReference>
<dbReference type="KEGG" id="jsv:CNX70_12570"/>
<gene>
    <name evidence="2" type="ORF">CNX70_12570</name>
</gene>
<feature type="compositionally biased region" description="Low complexity" evidence="1">
    <location>
        <begin position="17"/>
        <end position="26"/>
    </location>
</feature>
<dbReference type="AlphaFoldDB" id="A0A290WVK0"/>
<evidence type="ECO:0000256" key="1">
    <source>
        <dbReference type="SAM" id="MobiDB-lite"/>
    </source>
</evidence>
<accession>A0A290WVK0</accession>
<sequence length="266" mass="28202">MLLGQAQEHAPPPAVPAPLHSASVPPAMDAASATAAASAAPAPAEDALPSQTVTITANSDAKAPRIRFTAYRESYLTARKVWQVSSGSVVMALRLIPAKLSATIDDVRVALQGNGAAVPIKMSAGGVFVVPLNDDIAAQDGTFLVNKGRGELTANIVLQPSVARDAWNVTRVGQVLHDARRAVRAITPWYKRPFASDVQSLAFCATERGSALQLMDGEQMIATLPMNEAAVNDINQPVFCKIFDGEDKYPGHYRVVLPEQATVLLL</sequence>
<protein>
    <submittedName>
        <fullName evidence="2">Uncharacterized protein</fullName>
    </submittedName>
</protein>
<organism evidence="2 3">
    <name type="scientific">Janthinobacterium svalbardensis</name>
    <dbReference type="NCBI Taxonomy" id="368607"/>
    <lineage>
        <taxon>Bacteria</taxon>
        <taxon>Pseudomonadati</taxon>
        <taxon>Pseudomonadota</taxon>
        <taxon>Betaproteobacteria</taxon>
        <taxon>Burkholderiales</taxon>
        <taxon>Oxalobacteraceae</taxon>
        <taxon>Janthinobacterium</taxon>
    </lineage>
</organism>
<keyword evidence="3" id="KW-1185">Reference proteome</keyword>
<evidence type="ECO:0000313" key="3">
    <source>
        <dbReference type="Proteomes" id="UP000218437"/>
    </source>
</evidence>
<proteinExistence type="predicted"/>
<name>A0A290WVK0_9BURK</name>
<evidence type="ECO:0000313" key="2">
    <source>
        <dbReference type="EMBL" id="ATD60904.1"/>
    </source>
</evidence>
<reference evidence="2 3" key="1">
    <citation type="submission" date="2017-09" db="EMBL/GenBank/DDBJ databases">
        <title>Complete genome sequence of Janthinobacterium svalbardensis PAMC 27463.</title>
        <authorList>
            <person name="Cho Y.-J."/>
            <person name="Cho A."/>
            <person name="Kim O.-S."/>
            <person name="Lee J.-I."/>
        </authorList>
    </citation>
    <scope>NUCLEOTIDE SEQUENCE [LARGE SCALE GENOMIC DNA]</scope>
    <source>
        <strain evidence="2 3">PAMC 27463</strain>
    </source>
</reference>
<dbReference type="Proteomes" id="UP000218437">
    <property type="component" value="Chromosome"/>
</dbReference>
<feature type="region of interest" description="Disordered" evidence="1">
    <location>
        <begin position="1"/>
        <end position="26"/>
    </location>
</feature>